<reference evidence="2 3" key="1">
    <citation type="journal article" date="2016" name="Mol. Biol. Evol.">
        <title>Comparative Genomics of Early-Diverging Mushroom-Forming Fungi Provides Insights into the Origins of Lignocellulose Decay Capabilities.</title>
        <authorList>
            <person name="Nagy L.G."/>
            <person name="Riley R."/>
            <person name="Tritt A."/>
            <person name="Adam C."/>
            <person name="Daum C."/>
            <person name="Floudas D."/>
            <person name="Sun H."/>
            <person name="Yadav J.S."/>
            <person name="Pangilinan J."/>
            <person name="Larsson K.H."/>
            <person name="Matsuura K."/>
            <person name="Barry K."/>
            <person name="Labutti K."/>
            <person name="Kuo R."/>
            <person name="Ohm R.A."/>
            <person name="Bhattacharya S.S."/>
            <person name="Shirouzu T."/>
            <person name="Yoshinaga Y."/>
            <person name="Martin F.M."/>
            <person name="Grigoriev I.V."/>
            <person name="Hibbett D.S."/>
        </authorList>
    </citation>
    <scope>NUCLEOTIDE SEQUENCE [LARGE SCALE GENOMIC DNA]</scope>
    <source>
        <strain evidence="2 3">L-15889</strain>
    </source>
</reference>
<name>A0A165LHA5_9APHY</name>
<sequence>MGSVSAALPGLHSRSLCSQSIIALICYVFAFGINALAHYPTAVAPALPQLI</sequence>
<gene>
    <name evidence="2" type="ORF">DAEQUDRAFT_732641</name>
</gene>
<dbReference type="Proteomes" id="UP000076727">
    <property type="component" value="Unassembled WGS sequence"/>
</dbReference>
<keyword evidence="1" id="KW-0472">Membrane</keyword>
<feature type="transmembrane region" description="Helical" evidence="1">
    <location>
        <begin position="21"/>
        <end position="39"/>
    </location>
</feature>
<keyword evidence="1" id="KW-0812">Transmembrane</keyword>
<evidence type="ECO:0000313" key="3">
    <source>
        <dbReference type="Proteomes" id="UP000076727"/>
    </source>
</evidence>
<keyword evidence="1" id="KW-1133">Transmembrane helix</keyword>
<proteinExistence type="predicted"/>
<evidence type="ECO:0000256" key="1">
    <source>
        <dbReference type="SAM" id="Phobius"/>
    </source>
</evidence>
<dbReference type="EMBL" id="KV429129">
    <property type="protein sequence ID" value="KZT64415.1"/>
    <property type="molecule type" value="Genomic_DNA"/>
</dbReference>
<protein>
    <submittedName>
        <fullName evidence="2">Uncharacterized protein</fullName>
    </submittedName>
</protein>
<keyword evidence="3" id="KW-1185">Reference proteome</keyword>
<evidence type="ECO:0000313" key="2">
    <source>
        <dbReference type="EMBL" id="KZT64415.1"/>
    </source>
</evidence>
<organism evidence="2 3">
    <name type="scientific">Daedalea quercina L-15889</name>
    <dbReference type="NCBI Taxonomy" id="1314783"/>
    <lineage>
        <taxon>Eukaryota</taxon>
        <taxon>Fungi</taxon>
        <taxon>Dikarya</taxon>
        <taxon>Basidiomycota</taxon>
        <taxon>Agaricomycotina</taxon>
        <taxon>Agaricomycetes</taxon>
        <taxon>Polyporales</taxon>
        <taxon>Fomitopsis</taxon>
    </lineage>
</organism>
<accession>A0A165LHA5</accession>
<dbReference type="AlphaFoldDB" id="A0A165LHA5"/>